<evidence type="ECO:0000259" key="12">
    <source>
        <dbReference type="Pfam" id="PF05093"/>
    </source>
</evidence>
<feature type="region of interest" description="Disordered" evidence="11">
    <location>
        <begin position="1"/>
        <end position="37"/>
    </location>
</feature>
<evidence type="ECO:0000256" key="9">
    <source>
        <dbReference type="ARBA" id="ARBA00023128"/>
    </source>
</evidence>
<name>A0A2P7YEI4_9PEZI</name>
<dbReference type="InterPro" id="IPR046408">
    <property type="entry name" value="CIAPIN1"/>
</dbReference>
<evidence type="ECO:0000256" key="10">
    <source>
        <dbReference type="HAMAP-Rule" id="MF_03115"/>
    </source>
</evidence>
<feature type="binding site" evidence="10">
    <location>
        <position position="263"/>
    </location>
    <ligand>
        <name>[2Fe-2S] cluster</name>
        <dbReference type="ChEBI" id="CHEBI:190135"/>
    </ligand>
</feature>
<evidence type="ECO:0000256" key="4">
    <source>
        <dbReference type="ARBA" id="ARBA00022490"/>
    </source>
</evidence>
<comment type="similarity">
    <text evidence="2 10">Belongs to the anamorsin family.</text>
</comment>
<proteinExistence type="inferred from homology"/>
<evidence type="ECO:0000256" key="1">
    <source>
        <dbReference type="ARBA" id="ARBA00001966"/>
    </source>
</evidence>
<comment type="domain">
    <text evidence="10">The N-terminal domain has structural similarity with S-adenosyl-L-methionine-dependent methyltransferases, but does not bind S-adenosyl-L-methionine. It is required for correct assembly of the 2 Fe-S clusters.</text>
</comment>
<feature type="compositionally biased region" description="Low complexity" evidence="11">
    <location>
        <begin position="23"/>
        <end position="37"/>
    </location>
</feature>
<reference evidence="14 15" key="1">
    <citation type="submission" date="2017-05" db="EMBL/GenBank/DDBJ databases">
        <title>Draft genome sequence of Elsinoe australis.</title>
        <authorList>
            <person name="Cheng Q."/>
        </authorList>
    </citation>
    <scope>NUCLEOTIDE SEQUENCE [LARGE SCALE GENOMIC DNA]</scope>
    <source>
        <strain evidence="14 15">NL1</strain>
    </source>
</reference>
<dbReference type="Pfam" id="PF05093">
    <property type="entry name" value="CIAPIN1"/>
    <property type="match status" value="1"/>
</dbReference>
<dbReference type="GO" id="GO:0051539">
    <property type="term" value="F:4 iron, 4 sulfur cluster binding"/>
    <property type="evidence" value="ECO:0007669"/>
    <property type="project" value="UniProtKB-KW"/>
</dbReference>
<evidence type="ECO:0000256" key="8">
    <source>
        <dbReference type="ARBA" id="ARBA00023014"/>
    </source>
</evidence>
<dbReference type="AlphaFoldDB" id="A0A2P7YEI4"/>
<dbReference type="InterPro" id="IPR007785">
    <property type="entry name" value="Anamorsin"/>
</dbReference>
<dbReference type="InterPro" id="IPR031838">
    <property type="entry name" value="Dre2_N"/>
</dbReference>
<comment type="caution">
    <text evidence="14">The sequence shown here is derived from an EMBL/GenBank/DDBJ whole genome shotgun (WGS) entry which is preliminary data.</text>
</comment>
<keyword evidence="4 10" id="KW-0963">Cytoplasm</keyword>
<feature type="binding site" evidence="10">
    <location>
        <position position="266"/>
    </location>
    <ligand>
        <name>[2Fe-2S] cluster</name>
        <dbReference type="ChEBI" id="CHEBI:190135"/>
    </ligand>
</feature>
<evidence type="ECO:0000313" key="15">
    <source>
        <dbReference type="Proteomes" id="UP000243723"/>
    </source>
</evidence>
<feature type="binding site" evidence="10">
    <location>
        <position position="268"/>
    </location>
    <ligand>
        <name>[2Fe-2S] cluster</name>
        <dbReference type="ChEBI" id="CHEBI:190135"/>
    </ligand>
</feature>
<evidence type="ECO:0000313" key="14">
    <source>
        <dbReference type="EMBL" id="PSK34363.1"/>
    </source>
</evidence>
<dbReference type="GO" id="GO:0016226">
    <property type="term" value="P:iron-sulfur cluster assembly"/>
    <property type="evidence" value="ECO:0007669"/>
    <property type="project" value="UniProtKB-UniRule"/>
</dbReference>
<feature type="domain" description="Anamorsin C-terminal" evidence="12">
    <location>
        <begin position="248"/>
        <end position="343"/>
    </location>
</feature>
<dbReference type="GO" id="GO:0005758">
    <property type="term" value="C:mitochondrial intermembrane space"/>
    <property type="evidence" value="ECO:0007669"/>
    <property type="project" value="UniProtKB-SubCell"/>
</dbReference>
<dbReference type="EMBL" id="NHZQ01000447">
    <property type="protein sequence ID" value="PSK34363.1"/>
    <property type="molecule type" value="Genomic_DNA"/>
</dbReference>
<protein>
    <submittedName>
        <fullName evidence="14">Fe-S cluster assembly protein dre2</fullName>
    </submittedName>
</protein>
<comment type="domain">
    <text evidence="10">The twin Cx2C motifs are involved in the recognition by the mitochondrial MIA40-ERV1 disulfide relay system. The formation of 2 disulfide bonds in the Cx2C motifs through dithiol/disulfide exchange reactions effectively traps the protein in the mitochondrial intermembrane space.</text>
</comment>
<comment type="domain">
    <text evidence="10">The C-terminal domain binds 2 Fe-S clusters but is otherwise mostly in an intrinsically disordered conformation.</text>
</comment>
<keyword evidence="3 10" id="KW-0004">4Fe-4S</keyword>
<evidence type="ECO:0000259" key="13">
    <source>
        <dbReference type="Pfam" id="PF16803"/>
    </source>
</evidence>
<keyword evidence="15" id="KW-1185">Reference proteome</keyword>
<dbReference type="Proteomes" id="UP000243723">
    <property type="component" value="Unassembled WGS sequence"/>
</dbReference>
<dbReference type="Pfam" id="PF16803">
    <property type="entry name" value="DRE2_N"/>
    <property type="match status" value="1"/>
</dbReference>
<feature type="short sequence motif" description="Cx2C motif 2" evidence="10">
    <location>
        <begin position="324"/>
        <end position="327"/>
    </location>
</feature>
<accession>A0A2P7YEI4</accession>
<evidence type="ECO:0000256" key="5">
    <source>
        <dbReference type="ARBA" id="ARBA00022714"/>
    </source>
</evidence>
<keyword evidence="5 10" id="KW-0001">2Fe-2S</keyword>
<organism evidence="14 15">
    <name type="scientific">Elsinoe australis</name>
    <dbReference type="NCBI Taxonomy" id="40998"/>
    <lineage>
        <taxon>Eukaryota</taxon>
        <taxon>Fungi</taxon>
        <taxon>Dikarya</taxon>
        <taxon>Ascomycota</taxon>
        <taxon>Pezizomycotina</taxon>
        <taxon>Dothideomycetes</taxon>
        <taxon>Dothideomycetidae</taxon>
        <taxon>Myriangiales</taxon>
        <taxon>Elsinoaceae</taxon>
        <taxon>Elsinoe</taxon>
    </lineage>
</organism>
<dbReference type="GO" id="GO:0046872">
    <property type="term" value="F:metal ion binding"/>
    <property type="evidence" value="ECO:0007669"/>
    <property type="project" value="UniProtKB-KW"/>
</dbReference>
<evidence type="ECO:0000256" key="3">
    <source>
        <dbReference type="ARBA" id="ARBA00022485"/>
    </source>
</evidence>
<keyword evidence="9 10" id="KW-0496">Mitochondrion</keyword>
<feature type="binding site" evidence="10">
    <location>
        <position position="253"/>
    </location>
    <ligand>
        <name>[2Fe-2S] cluster</name>
        <dbReference type="ChEBI" id="CHEBI:190135"/>
    </ligand>
</feature>
<feature type="binding site" evidence="10">
    <location>
        <position position="324"/>
    </location>
    <ligand>
        <name>[4Fe-4S] cluster</name>
        <dbReference type="ChEBI" id="CHEBI:49883"/>
    </ligand>
</feature>
<feature type="binding site" evidence="10">
    <location>
        <position position="313"/>
    </location>
    <ligand>
        <name>[4Fe-4S] cluster</name>
        <dbReference type="ChEBI" id="CHEBI:49883"/>
    </ligand>
</feature>
<evidence type="ECO:0000256" key="11">
    <source>
        <dbReference type="SAM" id="MobiDB-lite"/>
    </source>
</evidence>
<dbReference type="OrthoDB" id="311633at2759"/>
<evidence type="ECO:0000256" key="6">
    <source>
        <dbReference type="ARBA" id="ARBA00022723"/>
    </source>
</evidence>
<dbReference type="PANTHER" id="PTHR13273:SF14">
    <property type="entry name" value="ANAMORSIN"/>
    <property type="match status" value="1"/>
</dbReference>
<dbReference type="GO" id="GO:0009055">
    <property type="term" value="F:electron transfer activity"/>
    <property type="evidence" value="ECO:0007669"/>
    <property type="project" value="UniProtKB-UniRule"/>
</dbReference>
<feature type="domain" description="Fe-S cluster assembly protein Dre2 N-terminal" evidence="13">
    <location>
        <begin position="28"/>
        <end position="157"/>
    </location>
</feature>
<comment type="cofactor">
    <cofactor evidence="10">
        <name>[2Fe-2S] cluster</name>
        <dbReference type="ChEBI" id="CHEBI:190135"/>
    </cofactor>
</comment>
<dbReference type="PANTHER" id="PTHR13273">
    <property type="entry name" value="ANAMORSIN"/>
    <property type="match status" value="1"/>
</dbReference>
<evidence type="ECO:0000256" key="2">
    <source>
        <dbReference type="ARBA" id="ARBA00008169"/>
    </source>
</evidence>
<comment type="cofactor">
    <cofactor evidence="1 10">
        <name>[4Fe-4S] cluster</name>
        <dbReference type="ChEBI" id="CHEBI:49883"/>
    </cofactor>
</comment>
<feature type="short sequence motif" description="Cx2C motif 1" evidence="10">
    <location>
        <begin position="313"/>
        <end position="316"/>
    </location>
</feature>
<dbReference type="STRING" id="40998.A0A2P7YEI4"/>
<keyword evidence="6 10" id="KW-0479">Metal-binding</keyword>
<feature type="binding site" evidence="10">
    <location>
        <position position="316"/>
    </location>
    <ligand>
        <name>[4Fe-4S] cluster</name>
        <dbReference type="ChEBI" id="CHEBI:49883"/>
    </ligand>
</feature>
<feature type="region of interest" description="Fe-S binding site B" evidence="10">
    <location>
        <begin position="313"/>
        <end position="327"/>
    </location>
</feature>
<keyword evidence="7 10" id="KW-0408">Iron</keyword>
<gene>
    <name evidence="14" type="ORF">B9Z65_8689</name>
</gene>
<dbReference type="HAMAP" id="MF_03115">
    <property type="entry name" value="Anamorsin"/>
    <property type="match status" value="1"/>
</dbReference>
<dbReference type="Gene3D" id="3.40.50.11000">
    <property type="entry name" value="Fe-S cluster assembly protein Dre2, N-terminal domain"/>
    <property type="match status" value="1"/>
</dbReference>
<comment type="caution">
    <text evidence="10">Lacks conserved residue(s) required for the propagation of feature annotation.</text>
</comment>
<sequence>MAPSVLIDPSSDMATPPSAPPHTKSSTRTLLLSPPSLSSHPELLNKIVEAHDRSATDIQMLDRLALGLVSLPPSTYDLILLLTDANGKRSESSKLIDRNTLGRLASALKPGARLRSQDGTFATQPGQERTEAILAGLSVDEGDGAVKPAAAEGTVKLNFGKKSNAAAVPVNKTEAENKGVSQQGTKRALVEEPKAPAGVGFVDFSDDFGHEMEKDDDMYIPSKEELLEGDMIDPDSLLTEEDRLKPVIIPEACKPNGKRRRACKDCSCGLKEKIEAEDQAKREQADKGLQSLKLGSDDLTEVDFTVQGKVGSCGNCALGDAFRCDGCPYIGLPAFKPGEEVKLLNNDVQL</sequence>
<keyword evidence="8 10" id="KW-0411">Iron-sulfur</keyword>
<feature type="binding site" evidence="10">
    <location>
        <position position="327"/>
    </location>
    <ligand>
        <name>[4Fe-4S] cluster</name>
        <dbReference type="ChEBI" id="CHEBI:49883"/>
    </ligand>
</feature>
<evidence type="ECO:0000256" key="7">
    <source>
        <dbReference type="ARBA" id="ARBA00023004"/>
    </source>
</evidence>
<comment type="subcellular location">
    <subcellularLocation>
        <location evidence="10">Cytoplasm</location>
    </subcellularLocation>
    <subcellularLocation>
        <location evidence="10">Mitochondrion intermembrane space</location>
    </subcellularLocation>
</comment>
<dbReference type="GO" id="GO:0051537">
    <property type="term" value="F:2 iron, 2 sulfur cluster binding"/>
    <property type="evidence" value="ECO:0007669"/>
    <property type="project" value="UniProtKB-UniRule"/>
</dbReference>